<comment type="caution">
    <text evidence="1">The sequence shown here is derived from an EMBL/GenBank/DDBJ whole genome shotgun (WGS) entry which is preliminary data.</text>
</comment>
<evidence type="ECO:0000313" key="2">
    <source>
        <dbReference type="Proteomes" id="UP000756346"/>
    </source>
</evidence>
<evidence type="ECO:0000313" key="1">
    <source>
        <dbReference type="EMBL" id="KAH7039773.1"/>
    </source>
</evidence>
<accession>A0A9P8YGX4</accession>
<sequence>MEQGNIDVPRLLALPWDLRHAIWSLIVPNAVHLFPYGERLAVSACDPPQVRDPRQFGDDTRTGSLWGYSYADRLRSGWALHWRCEEQQGHRLGPNVEALIMTCKAIFRDIIEILAEAQVHVIGLDTLEKLLLSPEQVGNERTRERRGPSFHAPSVNVVEALMRPRKVYIILKVPGAFCRALGKSGVIAATPATSTTGNTEEYQNLHQLVDSWRRIGEILSRLSSLIRVDVWIDHLSPEKWATFNERAIVDPLAAFARKYRGEINTTVHLPYLHPLYERTDLHFTDASADGLCIERFARQRSFVQPHDEQARLDDFHNDFQNYHGNLYITEARFAPTDDVNDFPYLARFAEFWRFSTIKELADAERLLIRQGVDVHAGNAVFEHLMRIIEEEISEHPWPPRVFPGSEIWREFYRKYNTSEQYVIDEYQGGLGGYTNGGDI</sequence>
<protein>
    <submittedName>
        <fullName evidence="1">Uncharacterized protein</fullName>
    </submittedName>
</protein>
<reference evidence="1" key="1">
    <citation type="journal article" date="2021" name="Nat. Commun.">
        <title>Genetic determinants of endophytism in the Arabidopsis root mycobiome.</title>
        <authorList>
            <person name="Mesny F."/>
            <person name="Miyauchi S."/>
            <person name="Thiergart T."/>
            <person name="Pickel B."/>
            <person name="Atanasova L."/>
            <person name="Karlsson M."/>
            <person name="Huettel B."/>
            <person name="Barry K.W."/>
            <person name="Haridas S."/>
            <person name="Chen C."/>
            <person name="Bauer D."/>
            <person name="Andreopoulos W."/>
            <person name="Pangilinan J."/>
            <person name="LaButti K."/>
            <person name="Riley R."/>
            <person name="Lipzen A."/>
            <person name="Clum A."/>
            <person name="Drula E."/>
            <person name="Henrissat B."/>
            <person name="Kohler A."/>
            <person name="Grigoriev I.V."/>
            <person name="Martin F.M."/>
            <person name="Hacquard S."/>
        </authorList>
    </citation>
    <scope>NUCLEOTIDE SEQUENCE</scope>
    <source>
        <strain evidence="1">MPI-CAGE-CH-0230</strain>
    </source>
</reference>
<gene>
    <name evidence="1" type="ORF">B0I36DRAFT_357165</name>
</gene>
<dbReference type="GeneID" id="70187306"/>
<dbReference type="EMBL" id="JAGTJQ010000001">
    <property type="protein sequence ID" value="KAH7039773.1"/>
    <property type="molecule type" value="Genomic_DNA"/>
</dbReference>
<organism evidence="1 2">
    <name type="scientific">Microdochium trichocladiopsis</name>
    <dbReference type="NCBI Taxonomy" id="1682393"/>
    <lineage>
        <taxon>Eukaryota</taxon>
        <taxon>Fungi</taxon>
        <taxon>Dikarya</taxon>
        <taxon>Ascomycota</taxon>
        <taxon>Pezizomycotina</taxon>
        <taxon>Sordariomycetes</taxon>
        <taxon>Xylariomycetidae</taxon>
        <taxon>Xylariales</taxon>
        <taxon>Microdochiaceae</taxon>
        <taxon>Microdochium</taxon>
    </lineage>
</organism>
<dbReference type="OrthoDB" id="4757095at2759"/>
<name>A0A9P8YGX4_9PEZI</name>
<dbReference type="AlphaFoldDB" id="A0A9P8YGX4"/>
<keyword evidence="2" id="KW-1185">Reference proteome</keyword>
<dbReference type="Proteomes" id="UP000756346">
    <property type="component" value="Unassembled WGS sequence"/>
</dbReference>
<dbReference type="RefSeq" id="XP_046017828.1">
    <property type="nucleotide sequence ID" value="XM_046157760.1"/>
</dbReference>
<proteinExistence type="predicted"/>